<evidence type="ECO:0000256" key="11">
    <source>
        <dbReference type="HAMAP-Rule" id="MF_00109"/>
    </source>
</evidence>
<dbReference type="GO" id="GO:0009073">
    <property type="term" value="P:aromatic amino acid family biosynthetic process"/>
    <property type="evidence" value="ECO:0007669"/>
    <property type="project" value="UniProtKB-KW"/>
</dbReference>
<evidence type="ECO:0000256" key="10">
    <source>
        <dbReference type="ARBA" id="ARBA00048567"/>
    </source>
</evidence>
<feature type="binding site" evidence="11">
    <location>
        <position position="109"/>
    </location>
    <ligand>
        <name>ATP</name>
        <dbReference type="ChEBI" id="CHEBI:30616"/>
    </ligand>
</feature>
<comment type="similarity">
    <text evidence="2 11">Belongs to the shikimate kinase family.</text>
</comment>
<dbReference type="Pfam" id="PF01202">
    <property type="entry name" value="SKI"/>
    <property type="match status" value="1"/>
</dbReference>
<evidence type="ECO:0000256" key="2">
    <source>
        <dbReference type="ARBA" id="ARBA00006997"/>
    </source>
</evidence>
<evidence type="ECO:0000256" key="3">
    <source>
        <dbReference type="ARBA" id="ARBA00012154"/>
    </source>
</evidence>
<dbReference type="PRINTS" id="PR01100">
    <property type="entry name" value="SHIKIMTKNASE"/>
</dbReference>
<evidence type="ECO:0000256" key="1">
    <source>
        <dbReference type="ARBA" id="ARBA00004842"/>
    </source>
</evidence>
<sequence>MGCGKTTVGQRLAARLGLNFVDSDTEIELAARQTIAELFARYGEAEFRDGERRVIRRLFDGIPKVIATGGGAFMNDRTRELILRHGHAVWLDADVETLVARTARRPGKRPLLHDRDARAVLADLAAVRNPIYALAHVHVRNESGRHDRAVEAIIEALRGAKRGYQPRSVRNALTSLGCPAAPPTGSVSVQTTPPLGQKNCVNSRK</sequence>
<feature type="binding site" evidence="11">
    <location>
        <position position="70"/>
    </location>
    <ligand>
        <name>substrate</name>
    </ligand>
</feature>
<organism evidence="13 14">
    <name type="scientific">Sphingobium yanoikuyae</name>
    <name type="common">Sphingomonas yanoikuyae</name>
    <dbReference type="NCBI Taxonomy" id="13690"/>
    <lineage>
        <taxon>Bacteria</taxon>
        <taxon>Pseudomonadati</taxon>
        <taxon>Pseudomonadota</taxon>
        <taxon>Alphaproteobacteria</taxon>
        <taxon>Sphingomonadales</taxon>
        <taxon>Sphingomonadaceae</taxon>
        <taxon>Sphingobium</taxon>
    </lineage>
</organism>
<evidence type="ECO:0000256" key="8">
    <source>
        <dbReference type="ARBA" id="ARBA00022840"/>
    </source>
</evidence>
<dbReference type="GO" id="GO:0000287">
    <property type="term" value="F:magnesium ion binding"/>
    <property type="evidence" value="ECO:0007669"/>
    <property type="project" value="UniProtKB-UniRule"/>
</dbReference>
<dbReference type="PANTHER" id="PTHR21087:SF16">
    <property type="entry name" value="SHIKIMATE KINASE 1, CHLOROPLASTIC"/>
    <property type="match status" value="1"/>
</dbReference>
<evidence type="ECO:0000256" key="12">
    <source>
        <dbReference type="SAM" id="MobiDB-lite"/>
    </source>
</evidence>
<proteinExistence type="inferred from homology"/>
<dbReference type="UniPathway" id="UPA00053">
    <property type="reaction ID" value="UER00088"/>
</dbReference>
<evidence type="ECO:0000313" key="14">
    <source>
        <dbReference type="Proteomes" id="UP000028534"/>
    </source>
</evidence>
<evidence type="ECO:0000313" key="13">
    <source>
        <dbReference type="EMBL" id="KEZ15133.1"/>
    </source>
</evidence>
<dbReference type="SUPFAM" id="SSF52540">
    <property type="entry name" value="P-loop containing nucleoside triphosphate hydrolases"/>
    <property type="match status" value="1"/>
</dbReference>
<comment type="cofactor">
    <cofactor evidence="11">
        <name>Mg(2+)</name>
        <dbReference type="ChEBI" id="CHEBI:18420"/>
    </cofactor>
    <text evidence="11">Binds 1 Mg(2+) ion per subunit.</text>
</comment>
<evidence type="ECO:0000256" key="5">
    <source>
        <dbReference type="ARBA" id="ARBA00022679"/>
    </source>
</evidence>
<dbReference type="GO" id="GO:0005829">
    <property type="term" value="C:cytosol"/>
    <property type="evidence" value="ECO:0007669"/>
    <property type="project" value="TreeGrafter"/>
</dbReference>
<dbReference type="NCBIfam" id="NF010552">
    <property type="entry name" value="PRK13946.1"/>
    <property type="match status" value="1"/>
</dbReference>
<dbReference type="EMBL" id="JGVR01000044">
    <property type="protein sequence ID" value="KEZ15133.1"/>
    <property type="molecule type" value="Genomic_DNA"/>
</dbReference>
<dbReference type="GO" id="GO:0008652">
    <property type="term" value="P:amino acid biosynthetic process"/>
    <property type="evidence" value="ECO:0007669"/>
    <property type="project" value="UniProtKB-KW"/>
</dbReference>
<dbReference type="PANTHER" id="PTHR21087">
    <property type="entry name" value="SHIKIMATE KINASE"/>
    <property type="match status" value="1"/>
</dbReference>
<keyword evidence="6 11" id="KW-0547">Nucleotide-binding</keyword>
<dbReference type="Proteomes" id="UP000028534">
    <property type="component" value="Unassembled WGS sequence"/>
</dbReference>
<dbReference type="InterPro" id="IPR027417">
    <property type="entry name" value="P-loop_NTPase"/>
</dbReference>
<evidence type="ECO:0000256" key="9">
    <source>
        <dbReference type="ARBA" id="ARBA00023141"/>
    </source>
</evidence>
<reference evidence="13 14" key="1">
    <citation type="submission" date="2014-03" db="EMBL/GenBank/DDBJ databases">
        <title>Genome sequence of Sphingobium yanoikuyae B1.</title>
        <authorList>
            <person name="Gan H.M."/>
            <person name="Gan H.Y."/>
            <person name="Savka M.A."/>
        </authorList>
    </citation>
    <scope>NUCLEOTIDE SEQUENCE [LARGE SCALE GENOMIC DNA]</scope>
    <source>
        <strain evidence="13 14">B1</strain>
    </source>
</reference>
<dbReference type="HAMAP" id="MF_00109">
    <property type="entry name" value="Shikimate_kinase"/>
    <property type="match status" value="1"/>
</dbReference>
<evidence type="ECO:0000256" key="7">
    <source>
        <dbReference type="ARBA" id="ARBA00022777"/>
    </source>
</evidence>
<comment type="function">
    <text evidence="11">Catalyzes the specific phosphorylation of the 3-hydroxyl group of shikimic acid using ATP as a cosubstrate.</text>
</comment>
<dbReference type="GO" id="GO:0005524">
    <property type="term" value="F:ATP binding"/>
    <property type="evidence" value="ECO:0007669"/>
    <property type="project" value="UniProtKB-UniRule"/>
</dbReference>
<gene>
    <name evidence="13" type="primary">aroK_2</name>
    <name evidence="11" type="synonym">aroK</name>
    <name evidence="13" type="ORF">CP98_04606</name>
</gene>
<evidence type="ECO:0000256" key="6">
    <source>
        <dbReference type="ARBA" id="ARBA00022741"/>
    </source>
</evidence>
<dbReference type="PATRIC" id="fig|13690.10.peg.4744"/>
<comment type="catalytic activity">
    <reaction evidence="10 11">
        <text>shikimate + ATP = 3-phosphoshikimate + ADP + H(+)</text>
        <dbReference type="Rhea" id="RHEA:13121"/>
        <dbReference type="ChEBI" id="CHEBI:15378"/>
        <dbReference type="ChEBI" id="CHEBI:30616"/>
        <dbReference type="ChEBI" id="CHEBI:36208"/>
        <dbReference type="ChEBI" id="CHEBI:145989"/>
        <dbReference type="ChEBI" id="CHEBI:456216"/>
        <dbReference type="EC" id="2.7.1.71"/>
    </reaction>
</comment>
<keyword evidence="11" id="KW-0479">Metal-binding</keyword>
<dbReference type="InterPro" id="IPR023000">
    <property type="entry name" value="Shikimate_kinase_CS"/>
</dbReference>
<feature type="binding site" evidence="11">
    <location>
        <position position="128"/>
    </location>
    <ligand>
        <name>substrate</name>
    </ligand>
</feature>
<dbReference type="GO" id="GO:0004765">
    <property type="term" value="F:shikimate kinase activity"/>
    <property type="evidence" value="ECO:0007669"/>
    <property type="project" value="UniProtKB-UniRule"/>
</dbReference>
<dbReference type="Gene3D" id="3.40.50.300">
    <property type="entry name" value="P-loop containing nucleotide triphosphate hydrolases"/>
    <property type="match status" value="1"/>
</dbReference>
<keyword evidence="11" id="KW-0963">Cytoplasm</keyword>
<dbReference type="AlphaFoldDB" id="A0A084EAZ1"/>
<dbReference type="eggNOG" id="COG0703">
    <property type="taxonomic scope" value="Bacteria"/>
</dbReference>
<feature type="binding site" evidence="11">
    <location>
        <position position="48"/>
    </location>
    <ligand>
        <name>substrate</name>
    </ligand>
</feature>
<feature type="binding site" evidence="11">
    <location>
        <begin position="2"/>
        <end position="7"/>
    </location>
    <ligand>
        <name>ATP</name>
        <dbReference type="ChEBI" id="CHEBI:30616"/>
    </ligand>
</feature>
<evidence type="ECO:0000256" key="4">
    <source>
        <dbReference type="ARBA" id="ARBA00022605"/>
    </source>
</evidence>
<keyword evidence="5 11" id="KW-0808">Transferase</keyword>
<accession>A0A084EAZ1</accession>
<keyword evidence="11" id="KW-0460">Magnesium</keyword>
<keyword evidence="8 11" id="KW-0067">ATP-binding</keyword>
<dbReference type="CDD" id="cd00464">
    <property type="entry name" value="SK"/>
    <property type="match status" value="1"/>
</dbReference>
<dbReference type="InterPro" id="IPR000623">
    <property type="entry name" value="Shikimate_kinase/TSH1"/>
</dbReference>
<comment type="caution">
    <text evidence="13">The sequence shown here is derived from an EMBL/GenBank/DDBJ whole genome shotgun (WGS) entry which is preliminary data.</text>
</comment>
<keyword evidence="4 11" id="KW-0028">Amino-acid biosynthesis</keyword>
<comment type="caution">
    <text evidence="11">Lacks conserved residue(s) required for the propagation of feature annotation.</text>
</comment>
<comment type="pathway">
    <text evidence="1 11">Metabolic intermediate biosynthesis; chorismate biosynthesis; chorismate from D-erythrose 4-phosphate and phosphoenolpyruvate: step 5/7.</text>
</comment>
<feature type="binding site" evidence="11">
    <location>
        <position position="24"/>
    </location>
    <ligand>
        <name>substrate</name>
    </ligand>
</feature>
<keyword evidence="9 11" id="KW-0057">Aromatic amino acid biosynthesis</keyword>
<name>A0A084EAZ1_SPHYA</name>
<keyword evidence="7 11" id="KW-0418">Kinase</keyword>
<dbReference type="GO" id="GO:0009423">
    <property type="term" value="P:chorismate biosynthetic process"/>
    <property type="evidence" value="ECO:0007669"/>
    <property type="project" value="UniProtKB-UniRule"/>
</dbReference>
<feature type="compositionally biased region" description="Polar residues" evidence="12">
    <location>
        <begin position="185"/>
        <end position="205"/>
    </location>
</feature>
<comment type="subunit">
    <text evidence="11">Monomer.</text>
</comment>
<dbReference type="PROSITE" id="PS01128">
    <property type="entry name" value="SHIKIMATE_KINASE"/>
    <property type="match status" value="1"/>
</dbReference>
<feature type="region of interest" description="Disordered" evidence="12">
    <location>
        <begin position="179"/>
        <end position="205"/>
    </location>
</feature>
<dbReference type="EC" id="2.7.1.71" evidence="3 11"/>
<comment type="subcellular location">
    <subcellularLocation>
        <location evidence="11">Cytoplasm</location>
    </subcellularLocation>
</comment>
<protein>
    <recommendedName>
        <fullName evidence="3 11">Shikimate kinase</fullName>
        <shortName evidence="11">SK</shortName>
        <ecNumber evidence="3 11">2.7.1.71</ecNumber>
    </recommendedName>
</protein>
<dbReference type="InterPro" id="IPR031322">
    <property type="entry name" value="Shikimate/glucono_kinase"/>
</dbReference>
<feature type="binding site" evidence="11">
    <location>
        <position position="6"/>
    </location>
    <ligand>
        <name>Mg(2+)</name>
        <dbReference type="ChEBI" id="CHEBI:18420"/>
    </ligand>
</feature>